<comment type="caution">
    <text evidence="1">The sequence shown here is derived from an EMBL/GenBank/DDBJ whole genome shotgun (WGS) entry which is preliminary data.</text>
</comment>
<reference evidence="2" key="1">
    <citation type="journal article" date="2022" name="Mol. Ecol. Resour.">
        <title>The genomes of chicory, endive, great burdock and yacon provide insights into Asteraceae palaeo-polyploidization history and plant inulin production.</title>
        <authorList>
            <person name="Fan W."/>
            <person name="Wang S."/>
            <person name="Wang H."/>
            <person name="Wang A."/>
            <person name="Jiang F."/>
            <person name="Liu H."/>
            <person name="Zhao H."/>
            <person name="Xu D."/>
            <person name="Zhang Y."/>
        </authorList>
    </citation>
    <scope>NUCLEOTIDE SEQUENCE [LARGE SCALE GENOMIC DNA]</scope>
    <source>
        <strain evidence="2">cv. Yunnan</strain>
    </source>
</reference>
<sequence>MCKKNLIRVMAKMHVLVDKFPAWGDVVQIDTWKAASRKNGMCCNWIIWVMMNKETRRLSKFPHEVRAELNQYFLDTPPLVKQDTIKCSKQDQNIVDHVRNGLTPRWSDLDINQHVNNVKYIGWILESVPETIMENYELGSMTLDHRISSICICLHDLERTRWLLTSAAYVHLKHLDVSKYTRNLAPASRAILLSGPAEFYHQKLAKALSHDFEAKLLMVDIVNFSIKSLQIYSFPYILLATSSSGSVHVFFLGDFNLHGITSRGESERQVVPNRFHLLLYISIYSPNVVNLTPIDLPGFTKVAVGERTSGVLTKIDLMDQGTDAVDFKQAEDTSTKLNLGGLLVIGARFLDFGFHLSAMSMSFLPLLVSRHGDEMEERTIS</sequence>
<evidence type="ECO:0000313" key="2">
    <source>
        <dbReference type="Proteomes" id="UP001056120"/>
    </source>
</evidence>
<dbReference type="EMBL" id="CM042027">
    <property type="protein sequence ID" value="KAI3803272.1"/>
    <property type="molecule type" value="Genomic_DNA"/>
</dbReference>
<evidence type="ECO:0000313" key="1">
    <source>
        <dbReference type="EMBL" id="KAI3803272.1"/>
    </source>
</evidence>
<gene>
    <name evidence="1" type="ORF">L1987_31422</name>
</gene>
<organism evidence="1 2">
    <name type="scientific">Smallanthus sonchifolius</name>
    <dbReference type="NCBI Taxonomy" id="185202"/>
    <lineage>
        <taxon>Eukaryota</taxon>
        <taxon>Viridiplantae</taxon>
        <taxon>Streptophyta</taxon>
        <taxon>Embryophyta</taxon>
        <taxon>Tracheophyta</taxon>
        <taxon>Spermatophyta</taxon>
        <taxon>Magnoliopsida</taxon>
        <taxon>eudicotyledons</taxon>
        <taxon>Gunneridae</taxon>
        <taxon>Pentapetalae</taxon>
        <taxon>asterids</taxon>
        <taxon>campanulids</taxon>
        <taxon>Asterales</taxon>
        <taxon>Asteraceae</taxon>
        <taxon>Asteroideae</taxon>
        <taxon>Heliantheae alliance</taxon>
        <taxon>Millerieae</taxon>
        <taxon>Smallanthus</taxon>
    </lineage>
</organism>
<keyword evidence="2" id="KW-1185">Reference proteome</keyword>
<dbReference type="Proteomes" id="UP001056120">
    <property type="component" value="Linkage Group LG10"/>
</dbReference>
<name>A0ACB9I5D6_9ASTR</name>
<reference evidence="1 2" key="2">
    <citation type="journal article" date="2022" name="Mol. Ecol. Resour.">
        <title>The genomes of chicory, endive, great burdock and yacon provide insights into Asteraceae paleo-polyploidization history and plant inulin production.</title>
        <authorList>
            <person name="Fan W."/>
            <person name="Wang S."/>
            <person name="Wang H."/>
            <person name="Wang A."/>
            <person name="Jiang F."/>
            <person name="Liu H."/>
            <person name="Zhao H."/>
            <person name="Xu D."/>
            <person name="Zhang Y."/>
        </authorList>
    </citation>
    <scope>NUCLEOTIDE SEQUENCE [LARGE SCALE GENOMIC DNA]</scope>
    <source>
        <strain evidence="2">cv. Yunnan</strain>
        <tissue evidence="1">Leaves</tissue>
    </source>
</reference>
<proteinExistence type="predicted"/>
<protein>
    <submittedName>
        <fullName evidence="1">Uncharacterized protein</fullName>
    </submittedName>
</protein>
<accession>A0ACB9I5D6</accession>